<protein>
    <recommendedName>
        <fullName evidence="4">Type II secretion system protein</fullName>
    </recommendedName>
</protein>
<keyword evidence="3" id="KW-1185">Reference proteome</keyword>
<keyword evidence="1" id="KW-1133">Transmembrane helix</keyword>
<comment type="caution">
    <text evidence="2">The sequence shown here is derived from an EMBL/GenBank/DDBJ whole genome shotgun (WGS) entry which is preliminary data.</text>
</comment>
<name>A0ABS2WQ38_9BACT</name>
<dbReference type="EMBL" id="JAFHKK010000004">
    <property type="protein sequence ID" value="MBN2963811.1"/>
    <property type="molecule type" value="Genomic_DNA"/>
</dbReference>
<sequence length="219" mass="23886">MIELIVSIVVMGIVVATLPMILLQTQNNLTFAMQQEAIMSTKSKIGYILAYDWDANSYESTSGFTRVLNTDGTAANNAFDRVVSMRRVGHIEADGRQRLRDDLAAPTPKGNFATNSNLATGFPDIDDFDSVVEATIITAEDYDMVLPITLTPTIEYVTDNPAAGNYNAKTLTFTFTTGSAGGVTNIKMIQMHTTGTNIDLTLRAYASNIGESRPLERAW</sequence>
<evidence type="ECO:0000313" key="3">
    <source>
        <dbReference type="Proteomes" id="UP000703590"/>
    </source>
</evidence>
<reference evidence="2 3" key="3">
    <citation type="submission" date="2021-02" db="EMBL/GenBank/DDBJ databases">
        <authorList>
            <person name="Merkel A.Y."/>
        </authorList>
    </citation>
    <scope>NUCLEOTIDE SEQUENCE [LARGE SCALE GENOMIC DNA]</scope>
    <source>
        <strain evidence="2 3">T05b</strain>
    </source>
</reference>
<dbReference type="Proteomes" id="UP000703590">
    <property type="component" value="Unassembled WGS sequence"/>
</dbReference>
<reference evidence="2 3" key="2">
    <citation type="submission" date="2021-02" db="EMBL/GenBank/DDBJ databases">
        <title>Sulfurospirillum tamanensis sp. nov.</title>
        <authorList>
            <person name="Frolova A."/>
            <person name="Merkel A."/>
            <person name="Slobodkin A."/>
        </authorList>
    </citation>
    <scope>NUCLEOTIDE SEQUENCE [LARGE SCALE GENOMIC DNA]</scope>
    <source>
        <strain evidence="2 3">T05b</strain>
    </source>
</reference>
<evidence type="ECO:0000256" key="1">
    <source>
        <dbReference type="SAM" id="Phobius"/>
    </source>
</evidence>
<gene>
    <name evidence="2" type="ORF">JWV37_03370</name>
</gene>
<keyword evidence="1" id="KW-0472">Membrane</keyword>
<accession>A0ABS2WQ38</accession>
<keyword evidence="1" id="KW-0812">Transmembrane</keyword>
<proteinExistence type="predicted"/>
<evidence type="ECO:0008006" key="4">
    <source>
        <dbReference type="Google" id="ProtNLM"/>
    </source>
</evidence>
<reference evidence="3" key="1">
    <citation type="submission" date="2021-02" db="EMBL/GenBank/DDBJ databases">
        <title>Sulfurospirillum tamanensis sp. nov.</title>
        <authorList>
            <person name="Merkel A.Y."/>
        </authorList>
    </citation>
    <scope>NUCLEOTIDE SEQUENCE [LARGE SCALE GENOMIC DNA]</scope>
    <source>
        <strain evidence="3">T05b</strain>
    </source>
</reference>
<evidence type="ECO:0000313" key="2">
    <source>
        <dbReference type="EMBL" id="MBN2963811.1"/>
    </source>
</evidence>
<feature type="transmembrane region" description="Helical" evidence="1">
    <location>
        <begin position="6"/>
        <end position="23"/>
    </location>
</feature>
<organism evidence="2 3">
    <name type="scientific">Sulfurospirillum tamanense</name>
    <dbReference type="NCBI Taxonomy" id="2813362"/>
    <lineage>
        <taxon>Bacteria</taxon>
        <taxon>Pseudomonadati</taxon>
        <taxon>Campylobacterota</taxon>
        <taxon>Epsilonproteobacteria</taxon>
        <taxon>Campylobacterales</taxon>
        <taxon>Sulfurospirillaceae</taxon>
        <taxon>Sulfurospirillum</taxon>
    </lineage>
</organism>